<accession>F5SA35</accession>
<evidence type="ECO:0000313" key="1">
    <source>
        <dbReference type="EMBL" id="EGK06774.1"/>
    </source>
</evidence>
<dbReference type="AlphaFoldDB" id="F5SA35"/>
<keyword evidence="2" id="KW-1185">Reference proteome</keyword>
<comment type="caution">
    <text evidence="1">The sequence shown here is derived from an EMBL/GenBank/DDBJ whole genome shotgun (WGS) entry which is preliminary data.</text>
</comment>
<organism evidence="1 2">
    <name type="scientific">Kingella kingae ATCC 23330</name>
    <dbReference type="NCBI Taxonomy" id="887327"/>
    <lineage>
        <taxon>Bacteria</taxon>
        <taxon>Pseudomonadati</taxon>
        <taxon>Pseudomonadota</taxon>
        <taxon>Betaproteobacteria</taxon>
        <taxon>Neisseriales</taxon>
        <taxon>Neisseriaceae</taxon>
        <taxon>Kingella</taxon>
    </lineage>
</organism>
<sequence>MMFASSQSLATAFVEQFPETQSLNDELNKINKTSCYQLKFFGEDYWDLQDYPNL</sequence>
<evidence type="ECO:0000313" key="2">
    <source>
        <dbReference type="Proteomes" id="UP000004207"/>
    </source>
</evidence>
<gene>
    <name evidence="1" type="ORF">HMPREF0476_2068</name>
</gene>
<name>F5SA35_KINKI</name>
<protein>
    <submittedName>
        <fullName evidence="1">Uncharacterized protein</fullName>
    </submittedName>
</protein>
<dbReference type="Proteomes" id="UP000004207">
    <property type="component" value="Unassembled WGS sequence"/>
</dbReference>
<proteinExistence type="predicted"/>
<reference evidence="1 2" key="1">
    <citation type="submission" date="2011-04" db="EMBL/GenBank/DDBJ databases">
        <authorList>
            <person name="Muzny D."/>
            <person name="Qin X."/>
            <person name="Deng J."/>
            <person name="Jiang H."/>
            <person name="Liu Y."/>
            <person name="Qu J."/>
            <person name="Song X.-Z."/>
            <person name="Zhang L."/>
            <person name="Thornton R."/>
            <person name="Coyle M."/>
            <person name="Francisco L."/>
            <person name="Jackson L."/>
            <person name="Javaid M."/>
            <person name="Korchina V."/>
            <person name="Kovar C."/>
            <person name="Mata R."/>
            <person name="Mathew T."/>
            <person name="Ngo R."/>
            <person name="Nguyen L."/>
            <person name="Nguyen N."/>
            <person name="Okwuonu G."/>
            <person name="Ongeri F."/>
            <person name="Pham C."/>
            <person name="Simmons D."/>
            <person name="Wilczek-Boney K."/>
            <person name="Hale W."/>
            <person name="Jakkamsetti A."/>
            <person name="Pham P."/>
            <person name="Ruth R."/>
            <person name="San Lucas F."/>
            <person name="Warren J."/>
            <person name="Zhang J."/>
            <person name="Zhao Z."/>
            <person name="Zhou C."/>
            <person name="Zhu D."/>
            <person name="Lee S."/>
            <person name="Bess C."/>
            <person name="Blankenburg K."/>
            <person name="Forbes L."/>
            <person name="Fu Q."/>
            <person name="Gubbala S."/>
            <person name="Hirani K."/>
            <person name="Jayaseelan J.C."/>
            <person name="Lara F."/>
            <person name="Munidasa M."/>
            <person name="Palculict T."/>
            <person name="Patil S."/>
            <person name="Pu L.-L."/>
            <person name="Saada N."/>
            <person name="Tang L."/>
            <person name="Weissenberger G."/>
            <person name="Zhu Y."/>
            <person name="Hemphill L."/>
            <person name="Shang Y."/>
            <person name="Youmans B."/>
            <person name="Ayvaz T."/>
            <person name="Ross M."/>
            <person name="Santibanez J."/>
            <person name="Aqrawi P."/>
            <person name="Gross S."/>
            <person name="Joshi V."/>
            <person name="Fowler G."/>
            <person name="Nazareth L."/>
            <person name="Reid J."/>
            <person name="Worley K."/>
            <person name="Petrosino J."/>
            <person name="Highlander S."/>
            <person name="Gibbs R."/>
        </authorList>
    </citation>
    <scope>NUCLEOTIDE SEQUENCE [LARGE SCALE GENOMIC DNA]</scope>
    <source>
        <strain evidence="1 2">ATCC 23330</strain>
    </source>
</reference>
<dbReference type="HOGENOM" id="CLU_3044284_0_0_4"/>
<dbReference type="EMBL" id="AFHS01000072">
    <property type="protein sequence ID" value="EGK06774.1"/>
    <property type="molecule type" value="Genomic_DNA"/>
</dbReference>